<name>A0A814QSX9_9BILA</name>
<sequence>MPSIPKSLENIDLTLQRYRETTYHKRFLLFDTNDSERIISFASDMQLHILSNSKRWHVDGTFKSCPEIFYQVFTIHCWYEEHMYKTVTFLLIGKSTSLYLKALEKLKDSCTKIGIKLDPNFIMSDFEHAILNAFKKAFPEADSKGCYFHFIQSLWKNIKDKHLAKDYKANDENKKWFDKVKSLAFLPPQYVSTGFNLLTSTAPESLKINPNFSIYVNYVYKTWIHGEIWNHFYNNGPRTNNHVEGFHRKIDIELISDHPNLYVFIEYLKKLEVQTYLLFKRRQISNDFNTKRRPEDIFRDQKIVKYKTMLLNDLNSLKTNSYKNELVPILERYISCFSYLYEYKTEDKLDDKQQLSSLITKRLDQYKQNADEILNNFNGLRNFGISLSHDDIKRLNPRCW</sequence>
<proteinExistence type="predicted"/>
<dbReference type="Pfam" id="PF10551">
    <property type="entry name" value="MULE"/>
    <property type="match status" value="1"/>
</dbReference>
<dbReference type="OrthoDB" id="10029846at2759"/>
<evidence type="ECO:0000259" key="1">
    <source>
        <dbReference type="Pfam" id="PF10551"/>
    </source>
</evidence>
<comment type="caution">
    <text evidence="2">The sequence shown here is derived from an EMBL/GenBank/DDBJ whole genome shotgun (WGS) entry which is preliminary data.</text>
</comment>
<evidence type="ECO:0000313" key="2">
    <source>
        <dbReference type="EMBL" id="CAF1122404.1"/>
    </source>
</evidence>
<protein>
    <recommendedName>
        <fullName evidence="1">MULE transposase domain-containing protein</fullName>
    </recommendedName>
</protein>
<feature type="domain" description="MULE transposase" evidence="1">
    <location>
        <begin position="56"/>
        <end position="152"/>
    </location>
</feature>
<dbReference type="PANTHER" id="PTHR47160">
    <property type="entry name" value="PUTATIVE-RELATED"/>
    <property type="match status" value="1"/>
</dbReference>
<gene>
    <name evidence="2" type="ORF">OXX778_LOCUS22102</name>
</gene>
<dbReference type="EMBL" id="CAJNOC010008919">
    <property type="protein sequence ID" value="CAF1122404.1"/>
    <property type="molecule type" value="Genomic_DNA"/>
</dbReference>
<dbReference type="InterPro" id="IPR018289">
    <property type="entry name" value="MULE_transposase_dom"/>
</dbReference>
<accession>A0A814QSX9</accession>
<organism evidence="2 3">
    <name type="scientific">Brachionus calyciflorus</name>
    <dbReference type="NCBI Taxonomy" id="104777"/>
    <lineage>
        <taxon>Eukaryota</taxon>
        <taxon>Metazoa</taxon>
        <taxon>Spiralia</taxon>
        <taxon>Gnathifera</taxon>
        <taxon>Rotifera</taxon>
        <taxon>Eurotatoria</taxon>
        <taxon>Monogononta</taxon>
        <taxon>Pseudotrocha</taxon>
        <taxon>Ploima</taxon>
        <taxon>Brachionidae</taxon>
        <taxon>Brachionus</taxon>
    </lineage>
</organism>
<evidence type="ECO:0000313" key="3">
    <source>
        <dbReference type="Proteomes" id="UP000663879"/>
    </source>
</evidence>
<keyword evidence="3" id="KW-1185">Reference proteome</keyword>
<reference evidence="2" key="1">
    <citation type="submission" date="2021-02" db="EMBL/GenBank/DDBJ databases">
        <authorList>
            <person name="Nowell W R."/>
        </authorList>
    </citation>
    <scope>NUCLEOTIDE SEQUENCE</scope>
    <source>
        <strain evidence="2">Ploen Becks lab</strain>
    </source>
</reference>
<dbReference type="AlphaFoldDB" id="A0A814QSX9"/>
<dbReference type="PANTHER" id="PTHR47160:SF8">
    <property type="entry name" value="MULE TRANSPOSASE DOMAIN-CONTAINING PROTEIN"/>
    <property type="match status" value="1"/>
</dbReference>
<dbReference type="Proteomes" id="UP000663879">
    <property type="component" value="Unassembled WGS sequence"/>
</dbReference>